<evidence type="ECO:0000313" key="2">
    <source>
        <dbReference type="Proteomes" id="UP000218702"/>
    </source>
</evidence>
<protein>
    <recommendedName>
        <fullName evidence="3">YgiT-type zinc finger protein</fullName>
    </recommendedName>
</protein>
<name>A0A1Z4V6R4_9CYAN</name>
<dbReference type="KEGG" id="dcm:NIES806_34670"/>
<accession>A0A1Z4V6R4</accession>
<proteinExistence type="predicted"/>
<gene>
    <name evidence="1" type="ORF">NIES806_34670</name>
</gene>
<dbReference type="EMBL" id="AP018316">
    <property type="protein sequence ID" value="BAZ87246.1"/>
    <property type="molecule type" value="Genomic_DNA"/>
</dbReference>
<organism evidence="1 2">
    <name type="scientific">Dolichospermum compactum NIES-806</name>
    <dbReference type="NCBI Taxonomy" id="1973481"/>
    <lineage>
        <taxon>Bacteria</taxon>
        <taxon>Bacillati</taxon>
        <taxon>Cyanobacteriota</taxon>
        <taxon>Cyanophyceae</taxon>
        <taxon>Nostocales</taxon>
        <taxon>Aphanizomenonaceae</taxon>
        <taxon>Dolichospermum</taxon>
        <taxon>Dolichospermum compactum</taxon>
    </lineage>
</organism>
<evidence type="ECO:0008006" key="3">
    <source>
        <dbReference type="Google" id="ProtNLM"/>
    </source>
</evidence>
<keyword evidence="2" id="KW-1185">Reference proteome</keyword>
<dbReference type="RefSeq" id="WP_096669173.1">
    <property type="nucleotide sequence ID" value="NZ_AP018316.1"/>
</dbReference>
<evidence type="ECO:0000313" key="1">
    <source>
        <dbReference type="EMBL" id="BAZ87246.1"/>
    </source>
</evidence>
<dbReference type="Proteomes" id="UP000218702">
    <property type="component" value="Chromosome"/>
</dbReference>
<reference evidence="1 2" key="1">
    <citation type="submission" date="2017-06" db="EMBL/GenBank/DDBJ databases">
        <title>Genome sequencing of cyanobaciteial culture collection at National Institute for Environmental Studies (NIES).</title>
        <authorList>
            <person name="Hirose Y."/>
            <person name="Shimura Y."/>
            <person name="Fujisawa T."/>
            <person name="Nakamura Y."/>
            <person name="Kawachi M."/>
        </authorList>
    </citation>
    <scope>NUCLEOTIDE SEQUENCE [LARGE SCALE GENOMIC DNA]</scope>
    <source>
        <strain evidence="1 2">NIES-806</strain>
    </source>
</reference>
<dbReference type="NCBIfam" id="TIGR03831">
    <property type="entry name" value="YgiT_finger"/>
    <property type="match status" value="1"/>
</dbReference>
<dbReference type="InterPro" id="IPR022453">
    <property type="entry name" value="Znf_MqsA-type"/>
</dbReference>
<dbReference type="OrthoDB" id="9812340at2"/>
<sequence length="65" mass="7380">MIKVLLHSYKFSRLPTYHISWNAIPAWVCDQCGESLFETHEVELIQEALTVSDRETADLVSSSSP</sequence>
<dbReference type="AlphaFoldDB" id="A0A1Z4V6R4"/>